<dbReference type="Proteomes" id="UP000534783">
    <property type="component" value="Unassembled WGS sequence"/>
</dbReference>
<keyword evidence="7" id="KW-0283">Flagellar rotation</keyword>
<organism evidence="15 16">
    <name type="scientific">Candidatus Manganitrophus noduliformans</name>
    <dbReference type="NCBI Taxonomy" id="2606439"/>
    <lineage>
        <taxon>Bacteria</taxon>
        <taxon>Pseudomonadati</taxon>
        <taxon>Nitrospirota</taxon>
        <taxon>Nitrospiria</taxon>
        <taxon>Candidatus Troglogloeales</taxon>
        <taxon>Candidatus Manganitrophaceae</taxon>
        <taxon>Candidatus Manganitrophus</taxon>
    </lineage>
</organism>
<dbReference type="InterPro" id="IPR046786">
    <property type="entry name" value="MotA_N"/>
</dbReference>
<evidence type="ECO:0000256" key="11">
    <source>
        <dbReference type="ARBA" id="ARBA00023136"/>
    </source>
</evidence>
<keyword evidence="9 12" id="KW-1133">Transmembrane helix</keyword>
<gene>
    <name evidence="15" type="ORF">MNODULE_20210</name>
</gene>
<evidence type="ECO:0000256" key="10">
    <source>
        <dbReference type="ARBA" id="ARBA00023065"/>
    </source>
</evidence>
<evidence type="ECO:0000256" key="8">
    <source>
        <dbReference type="ARBA" id="ARBA00022781"/>
    </source>
</evidence>
<evidence type="ECO:0000313" key="15">
    <source>
        <dbReference type="EMBL" id="NKE73083.1"/>
    </source>
</evidence>
<dbReference type="InterPro" id="IPR047055">
    <property type="entry name" value="MotA-like"/>
</dbReference>
<keyword evidence="5" id="KW-0145">Chemotaxis</keyword>
<keyword evidence="15" id="KW-0969">Cilium</keyword>
<evidence type="ECO:0000259" key="14">
    <source>
        <dbReference type="Pfam" id="PF20560"/>
    </source>
</evidence>
<dbReference type="GO" id="GO:1902600">
    <property type="term" value="P:proton transmembrane transport"/>
    <property type="evidence" value="ECO:0007669"/>
    <property type="project" value="UniProtKB-KW"/>
</dbReference>
<dbReference type="Pfam" id="PF01618">
    <property type="entry name" value="MotA_ExbB"/>
    <property type="match status" value="1"/>
</dbReference>
<dbReference type="AlphaFoldDB" id="A0A7X6DU62"/>
<keyword evidence="16" id="KW-1185">Reference proteome</keyword>
<keyword evidence="4" id="KW-1003">Cell membrane</keyword>
<evidence type="ECO:0000256" key="1">
    <source>
        <dbReference type="ARBA" id="ARBA00004651"/>
    </source>
</evidence>
<feature type="transmembrane region" description="Helical" evidence="12">
    <location>
        <begin position="149"/>
        <end position="169"/>
    </location>
</feature>
<evidence type="ECO:0000256" key="2">
    <source>
        <dbReference type="ARBA" id="ARBA00008038"/>
    </source>
</evidence>
<feature type="transmembrane region" description="Helical" evidence="12">
    <location>
        <begin position="29"/>
        <end position="51"/>
    </location>
</feature>
<keyword evidence="6 12" id="KW-0812">Transmembrane</keyword>
<evidence type="ECO:0000313" key="16">
    <source>
        <dbReference type="Proteomes" id="UP000534783"/>
    </source>
</evidence>
<evidence type="ECO:0000259" key="13">
    <source>
        <dbReference type="Pfam" id="PF01618"/>
    </source>
</evidence>
<accession>A0A7X6DU62</accession>
<dbReference type="PANTHER" id="PTHR30433">
    <property type="entry name" value="CHEMOTAXIS PROTEIN MOTA"/>
    <property type="match status" value="1"/>
</dbReference>
<sequence>MDILTIMGVVVGLAALIGGQHLEGGHLSSVMQFTAAIIVLGGTLGAVMVQYSLPKFLEGIKLGLSTIKSQPDHSAGYIKQLVDYANIVRKQGILALEPKVKEVKDPFFKKGLQLLMDGTEPRLLREILEVDLSFSEEHHVMAAKVFDAAGGYCPTFGIIGAVLGLIHVMENLADPSKLGSGIATAFVATVYGVLAANLIFLPIASKLKMRGQMEGITRQLMIEGLMSIAAGENPRLIQEKLEGFLTEGEKKKIKKG</sequence>
<evidence type="ECO:0000256" key="9">
    <source>
        <dbReference type="ARBA" id="ARBA00022989"/>
    </source>
</evidence>
<dbReference type="RefSeq" id="WP_168063029.1">
    <property type="nucleotide sequence ID" value="NZ_VTOW01000005.1"/>
</dbReference>
<proteinExistence type="inferred from homology"/>
<dbReference type="PROSITE" id="PS01307">
    <property type="entry name" value="MOTA"/>
    <property type="match status" value="1"/>
</dbReference>
<reference evidence="15 16" key="1">
    <citation type="journal article" date="2020" name="Nature">
        <title>Bacterial chemolithoautotrophy via manganese oxidation.</title>
        <authorList>
            <person name="Yu H."/>
            <person name="Leadbetter J.R."/>
        </authorList>
    </citation>
    <scope>NUCLEOTIDE SEQUENCE [LARGE SCALE GENOMIC DNA]</scope>
    <source>
        <strain evidence="15 16">Mn-1</strain>
    </source>
</reference>
<keyword evidence="15" id="KW-0966">Cell projection</keyword>
<keyword evidence="3" id="KW-0813">Transport</keyword>
<evidence type="ECO:0000256" key="3">
    <source>
        <dbReference type="ARBA" id="ARBA00022448"/>
    </source>
</evidence>
<dbReference type="Pfam" id="PF20560">
    <property type="entry name" value="MotA_N"/>
    <property type="match status" value="1"/>
</dbReference>
<comment type="subcellular location">
    <subcellularLocation>
        <location evidence="1">Cell membrane</location>
        <topology evidence="1">Multi-pass membrane protein</topology>
    </subcellularLocation>
</comment>
<dbReference type="InterPro" id="IPR002898">
    <property type="entry name" value="MotA_ExbB_proton_chnl"/>
</dbReference>
<comment type="similarity">
    <text evidence="2">Belongs to the MotA family.</text>
</comment>
<dbReference type="PANTHER" id="PTHR30433:SF3">
    <property type="entry name" value="MOTILITY PROTEIN A"/>
    <property type="match status" value="1"/>
</dbReference>
<protein>
    <submittedName>
        <fullName evidence="15">Flagellar motor protein</fullName>
    </submittedName>
</protein>
<dbReference type="GO" id="GO:0005886">
    <property type="term" value="C:plasma membrane"/>
    <property type="evidence" value="ECO:0007669"/>
    <property type="project" value="UniProtKB-SubCell"/>
</dbReference>
<dbReference type="NCBIfam" id="NF006583">
    <property type="entry name" value="PRK09109.1"/>
    <property type="match status" value="1"/>
</dbReference>
<evidence type="ECO:0000256" key="6">
    <source>
        <dbReference type="ARBA" id="ARBA00022692"/>
    </source>
</evidence>
<evidence type="ECO:0000256" key="4">
    <source>
        <dbReference type="ARBA" id="ARBA00022475"/>
    </source>
</evidence>
<keyword evidence="11 12" id="KW-0472">Membrane</keyword>
<evidence type="ECO:0000256" key="7">
    <source>
        <dbReference type="ARBA" id="ARBA00022779"/>
    </source>
</evidence>
<dbReference type="EMBL" id="VTOW01000005">
    <property type="protein sequence ID" value="NKE73083.1"/>
    <property type="molecule type" value="Genomic_DNA"/>
</dbReference>
<dbReference type="GO" id="GO:0006935">
    <property type="term" value="P:chemotaxis"/>
    <property type="evidence" value="ECO:0007669"/>
    <property type="project" value="UniProtKB-KW"/>
</dbReference>
<name>A0A7X6DU62_9BACT</name>
<comment type="caution">
    <text evidence="15">The sequence shown here is derived from an EMBL/GenBank/DDBJ whole genome shotgun (WGS) entry which is preliminary data.</text>
</comment>
<feature type="transmembrane region" description="Helical" evidence="12">
    <location>
        <begin position="181"/>
        <end position="203"/>
    </location>
</feature>
<dbReference type="InterPro" id="IPR000540">
    <property type="entry name" value="Flag_MotA_CS"/>
</dbReference>
<keyword evidence="10" id="KW-0406">Ion transport</keyword>
<keyword evidence="8" id="KW-0375">Hydrogen ion transport</keyword>
<evidence type="ECO:0000256" key="12">
    <source>
        <dbReference type="SAM" id="Phobius"/>
    </source>
</evidence>
<feature type="domain" description="MotA/TolQ/ExbB proton channel" evidence="13">
    <location>
        <begin position="101"/>
        <end position="212"/>
    </location>
</feature>
<feature type="domain" description="Motility protein A N-terminal" evidence="14">
    <location>
        <begin position="6"/>
        <end position="88"/>
    </location>
</feature>
<evidence type="ECO:0000256" key="5">
    <source>
        <dbReference type="ARBA" id="ARBA00022500"/>
    </source>
</evidence>
<keyword evidence="15" id="KW-0282">Flagellum</keyword>
<dbReference type="GO" id="GO:0071978">
    <property type="term" value="P:bacterial-type flagellum-dependent swarming motility"/>
    <property type="evidence" value="ECO:0007669"/>
    <property type="project" value="InterPro"/>
</dbReference>